<dbReference type="STRING" id="673521.SAMN05660991_04134"/>
<sequence>MAKALLIAYSSAVPGKDAEYEQWYDEIHIPDVRAAIPSVTGVSRYRLVDLTGGTAAPRYVAVYELGDADVATAAGQLGAAGQAGRLRPTDTIDMTGNPPDLQWFAATGADA</sequence>
<dbReference type="EMBL" id="FOEE01000017">
    <property type="protein sequence ID" value="SEP23459.1"/>
    <property type="molecule type" value="Genomic_DNA"/>
</dbReference>
<organism evidence="1 2">
    <name type="scientific">Trujillonella endophytica</name>
    <dbReference type="NCBI Taxonomy" id="673521"/>
    <lineage>
        <taxon>Bacteria</taxon>
        <taxon>Bacillati</taxon>
        <taxon>Actinomycetota</taxon>
        <taxon>Actinomycetes</taxon>
        <taxon>Geodermatophilales</taxon>
        <taxon>Geodermatophilaceae</taxon>
        <taxon>Trujillonella</taxon>
    </lineage>
</organism>
<keyword evidence="2" id="KW-1185">Reference proteome</keyword>
<reference evidence="2" key="1">
    <citation type="submission" date="2016-10" db="EMBL/GenBank/DDBJ databases">
        <authorList>
            <person name="Varghese N."/>
            <person name="Submissions S."/>
        </authorList>
    </citation>
    <scope>NUCLEOTIDE SEQUENCE [LARGE SCALE GENOMIC DNA]</scope>
    <source>
        <strain evidence="2">DSM 45413</strain>
    </source>
</reference>
<evidence type="ECO:0000313" key="2">
    <source>
        <dbReference type="Proteomes" id="UP000198960"/>
    </source>
</evidence>
<dbReference type="AlphaFoldDB" id="A0A1H8W774"/>
<gene>
    <name evidence="1" type="ORF">SAMN05660991_04134</name>
</gene>
<dbReference type="OrthoDB" id="3481501at2"/>
<accession>A0A1H8W774</accession>
<evidence type="ECO:0008006" key="3">
    <source>
        <dbReference type="Google" id="ProtNLM"/>
    </source>
</evidence>
<protein>
    <recommendedName>
        <fullName evidence="3">EthD domain-containing protein</fullName>
    </recommendedName>
</protein>
<dbReference type="RefSeq" id="WP_091948184.1">
    <property type="nucleotide sequence ID" value="NZ_FOEE01000017.1"/>
</dbReference>
<dbReference type="InterPro" id="IPR011008">
    <property type="entry name" value="Dimeric_a/b-barrel"/>
</dbReference>
<dbReference type="Proteomes" id="UP000198960">
    <property type="component" value="Unassembled WGS sequence"/>
</dbReference>
<dbReference type="SUPFAM" id="SSF54909">
    <property type="entry name" value="Dimeric alpha+beta barrel"/>
    <property type="match status" value="1"/>
</dbReference>
<proteinExistence type="predicted"/>
<name>A0A1H8W774_9ACTN</name>
<evidence type="ECO:0000313" key="1">
    <source>
        <dbReference type="EMBL" id="SEP23459.1"/>
    </source>
</evidence>